<keyword evidence="2" id="KW-1015">Disulfide bond</keyword>
<dbReference type="Pfam" id="PF00801">
    <property type="entry name" value="PKD"/>
    <property type="match status" value="1"/>
</dbReference>
<dbReference type="Gene3D" id="2.60.120.200">
    <property type="match status" value="1"/>
</dbReference>
<dbReference type="GO" id="GO:0016020">
    <property type="term" value="C:membrane"/>
    <property type="evidence" value="ECO:0007669"/>
    <property type="project" value="InterPro"/>
</dbReference>
<name>A0A4Q7MBC6_9BACT</name>
<dbReference type="AlphaFoldDB" id="A0A4Q7MBC6"/>
<dbReference type="InterPro" id="IPR013320">
    <property type="entry name" value="ConA-like_dom_sf"/>
</dbReference>
<dbReference type="InterPro" id="IPR026919">
    <property type="entry name" value="ADGRV1"/>
</dbReference>
<dbReference type="GO" id="GO:0005737">
    <property type="term" value="C:cytoplasm"/>
    <property type="evidence" value="ECO:0007669"/>
    <property type="project" value="TreeGrafter"/>
</dbReference>
<dbReference type="Pfam" id="PF18911">
    <property type="entry name" value="PKD_4"/>
    <property type="match status" value="1"/>
</dbReference>
<dbReference type="SMART" id="SM00560">
    <property type="entry name" value="LamGL"/>
    <property type="match status" value="1"/>
</dbReference>
<evidence type="ECO:0000256" key="2">
    <source>
        <dbReference type="ARBA" id="ARBA00023157"/>
    </source>
</evidence>
<feature type="domain" description="PKD" evidence="3">
    <location>
        <begin position="110"/>
        <end position="177"/>
    </location>
</feature>
<dbReference type="GO" id="GO:0005975">
    <property type="term" value="P:carbohydrate metabolic process"/>
    <property type="evidence" value="ECO:0007669"/>
    <property type="project" value="UniProtKB-ARBA"/>
</dbReference>
<dbReference type="EMBL" id="SGXA01000005">
    <property type="protein sequence ID" value="RZS65515.1"/>
    <property type="molecule type" value="Genomic_DNA"/>
</dbReference>
<accession>A0A4Q7MBC6</accession>
<dbReference type="InterPro" id="IPR035986">
    <property type="entry name" value="PKD_dom_sf"/>
</dbReference>
<dbReference type="GO" id="GO:0010855">
    <property type="term" value="F:adenylate cyclase inhibitor activity"/>
    <property type="evidence" value="ECO:0007669"/>
    <property type="project" value="TreeGrafter"/>
</dbReference>
<dbReference type="PROSITE" id="PS51257">
    <property type="entry name" value="PROKAR_LIPOPROTEIN"/>
    <property type="match status" value="1"/>
</dbReference>
<feature type="domain" description="PKD" evidence="3">
    <location>
        <begin position="25"/>
        <end position="105"/>
    </location>
</feature>
<evidence type="ECO:0000313" key="4">
    <source>
        <dbReference type="EMBL" id="RZS65515.1"/>
    </source>
</evidence>
<sequence length="494" mass="53143">MKRILVLIAITAVLGSCKKDKDMSITPDFTSDKQEVLAGETVNFSDLSAGPASRWKWTFQGGDPATSDLSGPAVKYMQPGTYEVTLEISNTANSATTKKTGFIKVGYNQLVVDFTASKTTALQGETITFTDKTTGIPSTWSWTFTPETGTPITSSEQSPGIKFDVPGIYTVKLATTNPEYSGEKTVEKMITIIDITAVTAEFGAVNTATWAGGEIQFEDESLGTVTGWTWTFDGGTPASSTDQHPKIKYNTPGRYKVKLVANNTSKNSTAEKEAYILVVPGTDLIGFFPFNNSYAEVGPGNAAITQTGAVGFANADRKGVTGNAGYFNGSAWLSTPSSNFDLGANNFSISVWMKSGGTARMMIWQESGKNGSGDNQSWLRMNDNATTQFLRFNTENPGSAIISMATEGKVNDDVWHHIVCVRDGLLTKVYIDGVKVKEMTTSAVKTVTGAGQLFKIGAQEGLTSMSNFYTGMIDDLIIYKRAFTDAEVSALFNL</sequence>
<organism evidence="4 5">
    <name type="scientific">Pseudobacter ginsenosidimutans</name>
    <dbReference type="NCBI Taxonomy" id="661488"/>
    <lineage>
        <taxon>Bacteria</taxon>
        <taxon>Pseudomonadati</taxon>
        <taxon>Bacteroidota</taxon>
        <taxon>Chitinophagia</taxon>
        <taxon>Chitinophagales</taxon>
        <taxon>Chitinophagaceae</taxon>
        <taxon>Pseudobacter</taxon>
    </lineage>
</organism>
<dbReference type="InterPro" id="IPR000601">
    <property type="entry name" value="PKD_dom"/>
</dbReference>
<dbReference type="InterPro" id="IPR013783">
    <property type="entry name" value="Ig-like_fold"/>
</dbReference>
<dbReference type="RefSeq" id="WP_130544175.1">
    <property type="nucleotide sequence ID" value="NZ_CP042431.1"/>
</dbReference>
<keyword evidence="5" id="KW-1185">Reference proteome</keyword>
<proteinExistence type="predicted"/>
<evidence type="ECO:0000256" key="1">
    <source>
        <dbReference type="ARBA" id="ARBA00022729"/>
    </source>
</evidence>
<feature type="domain" description="PKD" evidence="3">
    <location>
        <begin position="198"/>
        <end position="283"/>
    </location>
</feature>
<dbReference type="Proteomes" id="UP000293874">
    <property type="component" value="Unassembled WGS sequence"/>
</dbReference>
<dbReference type="OrthoDB" id="1491481at2"/>
<keyword evidence="1" id="KW-0732">Signal</keyword>
<dbReference type="InterPro" id="IPR022409">
    <property type="entry name" value="PKD/Chitinase_dom"/>
</dbReference>
<dbReference type="Pfam" id="PF13385">
    <property type="entry name" value="Laminin_G_3"/>
    <property type="match status" value="1"/>
</dbReference>
<dbReference type="CDD" id="cd00146">
    <property type="entry name" value="PKD"/>
    <property type="match status" value="3"/>
</dbReference>
<dbReference type="PROSITE" id="PS50093">
    <property type="entry name" value="PKD"/>
    <property type="match status" value="3"/>
</dbReference>
<reference evidence="4 5" key="1">
    <citation type="submission" date="2019-02" db="EMBL/GenBank/DDBJ databases">
        <title>Genomic Encyclopedia of Type Strains, Phase IV (KMG-IV): sequencing the most valuable type-strain genomes for metagenomic binning, comparative biology and taxonomic classification.</title>
        <authorList>
            <person name="Goeker M."/>
        </authorList>
    </citation>
    <scope>NUCLEOTIDE SEQUENCE [LARGE SCALE GENOMIC DNA]</scope>
    <source>
        <strain evidence="4 5">DSM 18116</strain>
    </source>
</reference>
<gene>
    <name evidence="4" type="ORF">EV199_5689</name>
</gene>
<evidence type="ECO:0000313" key="5">
    <source>
        <dbReference type="Proteomes" id="UP000293874"/>
    </source>
</evidence>
<dbReference type="GO" id="GO:0001965">
    <property type="term" value="F:G-protein alpha-subunit binding"/>
    <property type="evidence" value="ECO:0007669"/>
    <property type="project" value="TreeGrafter"/>
</dbReference>
<comment type="caution">
    <text evidence="4">The sequence shown here is derived from an EMBL/GenBank/DDBJ whole genome shotgun (WGS) entry which is preliminary data.</text>
</comment>
<dbReference type="SUPFAM" id="SSF49899">
    <property type="entry name" value="Concanavalin A-like lectins/glucanases"/>
    <property type="match status" value="1"/>
</dbReference>
<evidence type="ECO:0000259" key="3">
    <source>
        <dbReference type="PROSITE" id="PS50093"/>
    </source>
</evidence>
<dbReference type="Gene3D" id="2.60.40.10">
    <property type="entry name" value="Immunoglobulins"/>
    <property type="match status" value="3"/>
</dbReference>
<dbReference type="GO" id="GO:0004930">
    <property type="term" value="F:G protein-coupled receptor activity"/>
    <property type="evidence" value="ECO:0007669"/>
    <property type="project" value="InterPro"/>
</dbReference>
<protein>
    <submittedName>
        <fullName evidence="4">PKD repeat protein</fullName>
    </submittedName>
</protein>
<dbReference type="InterPro" id="IPR006558">
    <property type="entry name" value="LamG-like"/>
</dbReference>
<dbReference type="SUPFAM" id="SSF49299">
    <property type="entry name" value="PKD domain"/>
    <property type="match status" value="3"/>
</dbReference>
<dbReference type="PANTHER" id="PTHR46682:SF1">
    <property type="entry name" value="ADHESION G-PROTEIN COUPLED RECEPTOR V1"/>
    <property type="match status" value="1"/>
</dbReference>
<dbReference type="SMART" id="SM00089">
    <property type="entry name" value="PKD"/>
    <property type="match status" value="3"/>
</dbReference>
<dbReference type="GO" id="GO:0071277">
    <property type="term" value="P:cellular response to calcium ion"/>
    <property type="evidence" value="ECO:0007669"/>
    <property type="project" value="TreeGrafter"/>
</dbReference>
<dbReference type="GO" id="GO:0004553">
    <property type="term" value="F:hydrolase activity, hydrolyzing O-glycosyl compounds"/>
    <property type="evidence" value="ECO:0007669"/>
    <property type="project" value="UniProtKB-ARBA"/>
</dbReference>
<dbReference type="PANTHER" id="PTHR46682">
    <property type="entry name" value="ADHESION G-PROTEIN COUPLED RECEPTOR V1"/>
    <property type="match status" value="1"/>
</dbReference>